<evidence type="ECO:0000313" key="1">
    <source>
        <dbReference type="EMBL" id="KAJ7535499.1"/>
    </source>
</evidence>
<organism evidence="1 2">
    <name type="scientific">Diphasiastrum complanatum</name>
    <name type="common">Issler's clubmoss</name>
    <name type="synonym">Lycopodium complanatum</name>
    <dbReference type="NCBI Taxonomy" id="34168"/>
    <lineage>
        <taxon>Eukaryota</taxon>
        <taxon>Viridiplantae</taxon>
        <taxon>Streptophyta</taxon>
        <taxon>Embryophyta</taxon>
        <taxon>Tracheophyta</taxon>
        <taxon>Lycopodiopsida</taxon>
        <taxon>Lycopodiales</taxon>
        <taxon>Lycopodiaceae</taxon>
        <taxon>Lycopodioideae</taxon>
        <taxon>Diphasiastrum</taxon>
    </lineage>
</organism>
<dbReference type="EMBL" id="CM055103">
    <property type="protein sequence ID" value="KAJ7535499.1"/>
    <property type="molecule type" value="Genomic_DNA"/>
</dbReference>
<reference evidence="2" key="1">
    <citation type="journal article" date="2024" name="Proc. Natl. Acad. Sci. U.S.A.">
        <title>Extraordinary preservation of gene collinearity over three hundred million years revealed in homosporous lycophytes.</title>
        <authorList>
            <person name="Li C."/>
            <person name="Wickell D."/>
            <person name="Kuo L.Y."/>
            <person name="Chen X."/>
            <person name="Nie B."/>
            <person name="Liao X."/>
            <person name="Peng D."/>
            <person name="Ji J."/>
            <person name="Jenkins J."/>
            <person name="Williams M."/>
            <person name="Shu S."/>
            <person name="Plott C."/>
            <person name="Barry K."/>
            <person name="Rajasekar S."/>
            <person name="Grimwood J."/>
            <person name="Han X."/>
            <person name="Sun S."/>
            <person name="Hou Z."/>
            <person name="He W."/>
            <person name="Dai G."/>
            <person name="Sun C."/>
            <person name="Schmutz J."/>
            <person name="Leebens-Mack J.H."/>
            <person name="Li F.W."/>
            <person name="Wang L."/>
        </authorList>
    </citation>
    <scope>NUCLEOTIDE SEQUENCE [LARGE SCALE GENOMIC DNA]</scope>
    <source>
        <strain evidence="2">cv. PW_Plant_1</strain>
    </source>
</reference>
<name>A0ACC2C0B9_DIPCM</name>
<keyword evidence="2" id="KW-1185">Reference proteome</keyword>
<sequence>MAWKLIRAFIQTSKRHPFDRLPSAAKSVVDRHLHVNQQRIPLSYLETGTFGSGIQTDDYVTGNWPLALQQGHLSIAICKDDTSKIDSAVPFWTMSCSQRRVQHSTSLIEQDLSEKSLIKKVDTRCVHFSSSQLGPVVHAQHAHISNLRSGPLTDVASSSTSPPYIVGGSDIPSNNFPTGLPAEDLQIENGKMLYSGMTSMELLRTLFNLSLVAYEPFVDISIKILNSPLMKFALVRAPIHWFVKKMAYAHFCAGETAAEASVTLKRMWELGLKSILDYSLEDAADNNSCDQNLKEFLETVHRTRELPIGSVSFSCVKITALAPLRLLERVSQLIRWQHRSPGFPLAWKEDGLPLLAPSSPTYHVQIAPKHLTAEEEVDLHLAQQRIHKLCKICQEYDLPLLVDAEYTSVQPAIDYLTYAAALRFNNSGHIIVYGTIQAYLKDALPRLSLAIEAASQKGIAFGVKLVRGAYISRENAFAARLGASSPIHAGIQETHSCYDACAALMLEEASKGRGSVVLATHNIQSGKAAVKKAEELGLSKSNPKVHFAQLKGMADSLSLALVRAGFNVSKYLPFGPVHGVIPYLIRRAEENRGILGNSQADQRRIRQELRRRLQAWVGF</sequence>
<protein>
    <submittedName>
        <fullName evidence="1">Uncharacterized protein</fullName>
    </submittedName>
</protein>
<proteinExistence type="predicted"/>
<accession>A0ACC2C0B9</accession>
<gene>
    <name evidence="1" type="ORF">O6H91_12G036400</name>
</gene>
<comment type="caution">
    <text evidence="1">The sequence shown here is derived from an EMBL/GenBank/DDBJ whole genome shotgun (WGS) entry which is preliminary data.</text>
</comment>
<evidence type="ECO:0000313" key="2">
    <source>
        <dbReference type="Proteomes" id="UP001162992"/>
    </source>
</evidence>
<dbReference type="Proteomes" id="UP001162992">
    <property type="component" value="Chromosome 12"/>
</dbReference>